<organism evidence="1 2">
    <name type="scientific">Geoanaerobacter pelophilus</name>
    <dbReference type="NCBI Taxonomy" id="60036"/>
    <lineage>
        <taxon>Bacteria</taxon>
        <taxon>Pseudomonadati</taxon>
        <taxon>Thermodesulfobacteriota</taxon>
        <taxon>Desulfuromonadia</taxon>
        <taxon>Geobacterales</taxon>
        <taxon>Geobacteraceae</taxon>
        <taxon>Geoanaerobacter</taxon>
    </lineage>
</organism>
<evidence type="ECO:0000313" key="1">
    <source>
        <dbReference type="EMBL" id="MBT0665037.1"/>
    </source>
</evidence>
<dbReference type="AlphaFoldDB" id="A0AAW4L655"/>
<sequence>MRASEDRISHIAHKIQDKLWGDDLADFPDEGRALSAIKQSIASYFAIADEIDEAVRSKLSSYSQAKVPGSRDWEVLYNKFFQEEAAKRKW</sequence>
<comment type="caution">
    <text evidence="1">The sequence shown here is derived from an EMBL/GenBank/DDBJ whole genome shotgun (WGS) entry which is preliminary data.</text>
</comment>
<dbReference type="InterPro" id="IPR007463">
    <property type="entry name" value="DUF507"/>
</dbReference>
<keyword evidence="2" id="KW-1185">Reference proteome</keyword>
<dbReference type="EMBL" id="JAHCVJ010000004">
    <property type="protein sequence ID" value="MBT0665037.1"/>
    <property type="molecule type" value="Genomic_DNA"/>
</dbReference>
<proteinExistence type="predicted"/>
<name>A0AAW4L655_9BACT</name>
<dbReference type="Proteomes" id="UP000811899">
    <property type="component" value="Unassembled WGS sequence"/>
</dbReference>
<accession>A0AAW4L655</accession>
<dbReference type="RefSeq" id="WP_214171800.1">
    <property type="nucleotide sequence ID" value="NZ_JAHCVJ010000004.1"/>
</dbReference>
<dbReference type="Pfam" id="PF04368">
    <property type="entry name" value="DUF507"/>
    <property type="match status" value="1"/>
</dbReference>
<protein>
    <submittedName>
        <fullName evidence="1">DUF507 family protein</fullName>
    </submittedName>
</protein>
<reference evidence="1 2" key="1">
    <citation type="submission" date="2021-05" db="EMBL/GenBank/DDBJ databases">
        <title>The draft genome of Geobacter pelophilus DSM 12255.</title>
        <authorList>
            <person name="Xu Z."/>
            <person name="Masuda Y."/>
            <person name="Itoh H."/>
            <person name="Senoo K."/>
        </authorList>
    </citation>
    <scope>NUCLEOTIDE SEQUENCE [LARGE SCALE GENOMIC DNA]</scope>
    <source>
        <strain evidence="1 2">DSM 12255</strain>
    </source>
</reference>
<evidence type="ECO:0000313" key="2">
    <source>
        <dbReference type="Proteomes" id="UP000811899"/>
    </source>
</evidence>
<gene>
    <name evidence="1" type="ORF">KI809_12090</name>
</gene>